<dbReference type="PANTHER" id="PTHR35104:SF13">
    <property type="entry name" value="OS03G0807000 PROTEIN"/>
    <property type="match status" value="1"/>
</dbReference>
<comment type="caution">
    <text evidence="1">The sequence shown here is derived from an EMBL/GenBank/DDBJ whole genome shotgun (WGS) entry which is preliminary data.</text>
</comment>
<accession>A0AAN8SZQ1</accession>
<evidence type="ECO:0000313" key="1">
    <source>
        <dbReference type="EMBL" id="KAK6778893.1"/>
    </source>
</evidence>
<dbReference type="Proteomes" id="UP001371456">
    <property type="component" value="Unassembled WGS sequence"/>
</dbReference>
<protein>
    <submittedName>
        <fullName evidence="1">Uncharacterized protein</fullName>
    </submittedName>
</protein>
<keyword evidence="2" id="KW-1185">Reference proteome</keyword>
<dbReference type="EMBL" id="JBANQN010000010">
    <property type="protein sequence ID" value="KAK6778893.1"/>
    <property type="molecule type" value="Genomic_DNA"/>
</dbReference>
<sequence length="84" mass="9785">MVFNTQLIVAVANLSADFCQYCNGNTERLSSDEVLYLLFCFPFQEFRRFSLCVRTFFCFPMPNPFLSDSGSELDVQYSDLWLPE</sequence>
<gene>
    <name evidence="1" type="ORF">RDI58_025611</name>
</gene>
<evidence type="ECO:0000313" key="2">
    <source>
        <dbReference type="Proteomes" id="UP001371456"/>
    </source>
</evidence>
<dbReference type="AlphaFoldDB" id="A0AAN8SZQ1"/>
<name>A0AAN8SZQ1_SOLBU</name>
<proteinExistence type="predicted"/>
<dbReference type="PANTHER" id="PTHR35104">
    <property type="entry name" value="OS03G0807000 PROTEIN"/>
    <property type="match status" value="1"/>
</dbReference>
<reference evidence="1 2" key="1">
    <citation type="submission" date="2024-02" db="EMBL/GenBank/DDBJ databases">
        <title>de novo genome assembly of Solanum bulbocastanum strain 11H21.</title>
        <authorList>
            <person name="Hosaka A.J."/>
        </authorList>
    </citation>
    <scope>NUCLEOTIDE SEQUENCE [LARGE SCALE GENOMIC DNA]</scope>
    <source>
        <tissue evidence="1">Young leaves</tissue>
    </source>
</reference>
<organism evidence="1 2">
    <name type="scientific">Solanum bulbocastanum</name>
    <name type="common">Wild potato</name>
    <dbReference type="NCBI Taxonomy" id="147425"/>
    <lineage>
        <taxon>Eukaryota</taxon>
        <taxon>Viridiplantae</taxon>
        <taxon>Streptophyta</taxon>
        <taxon>Embryophyta</taxon>
        <taxon>Tracheophyta</taxon>
        <taxon>Spermatophyta</taxon>
        <taxon>Magnoliopsida</taxon>
        <taxon>eudicotyledons</taxon>
        <taxon>Gunneridae</taxon>
        <taxon>Pentapetalae</taxon>
        <taxon>asterids</taxon>
        <taxon>lamiids</taxon>
        <taxon>Solanales</taxon>
        <taxon>Solanaceae</taxon>
        <taxon>Solanoideae</taxon>
        <taxon>Solaneae</taxon>
        <taxon>Solanum</taxon>
    </lineage>
</organism>